<keyword evidence="3 4" id="KW-0804">Transcription</keyword>
<dbReference type="PANTHER" id="PTHR38465:SF1">
    <property type="entry name" value="HTH-TYPE TRANSCRIPTIONAL REGULATOR MJ1563-RELATED"/>
    <property type="match status" value="1"/>
</dbReference>
<dbReference type="SUPFAM" id="SSF46785">
    <property type="entry name" value="Winged helix' DNA-binding domain"/>
    <property type="match status" value="1"/>
</dbReference>
<dbReference type="EMBL" id="CCDP010000003">
    <property type="protein sequence ID" value="CDQ41652.1"/>
    <property type="molecule type" value="Genomic_DNA"/>
</dbReference>
<gene>
    <name evidence="5" type="ORF">BN990_04026</name>
</gene>
<dbReference type="Proteomes" id="UP000028875">
    <property type="component" value="Unassembled WGS sequence"/>
</dbReference>
<dbReference type="PANTHER" id="PTHR38465">
    <property type="entry name" value="HTH-TYPE TRANSCRIPTIONAL REGULATOR MJ1563-RELATED"/>
    <property type="match status" value="1"/>
</dbReference>
<keyword evidence="2 4" id="KW-0238">DNA-binding</keyword>
<comment type="similarity">
    <text evidence="4">Belongs to the GbsR family.</text>
</comment>
<dbReference type="InterPro" id="IPR036390">
    <property type="entry name" value="WH_DNA-bd_sf"/>
</dbReference>
<evidence type="ECO:0000256" key="2">
    <source>
        <dbReference type="ARBA" id="ARBA00023125"/>
    </source>
</evidence>
<evidence type="ECO:0000256" key="4">
    <source>
        <dbReference type="PIRNR" id="PIRNR006707"/>
    </source>
</evidence>
<name>A0A024QHC8_9BACI</name>
<dbReference type="PIRSF" id="PIRSF006707">
    <property type="entry name" value="MJ1563"/>
    <property type="match status" value="1"/>
</dbReference>
<sequence>MAASNDDMAREKLEEAKGYVIETIAETMDVYGVTPAAGKLYATMYFKDQMNLDEMREELGMSKPSMSTSVRKLQENEMVKKKFQRGSRKHTYAAEKDFFHSFMSYFCQMWDREAKMNMEAIKQAEFELDQIFEDENVSSELVDEARKIYELLDQSKVYYRWLERLVASIRSEEIYEFLPKDPEDKNT</sequence>
<dbReference type="AlphaFoldDB" id="A0A024QHC8"/>
<reference evidence="6" key="2">
    <citation type="submission" date="2014-05" db="EMBL/GenBank/DDBJ databases">
        <title>Draft genome sequence of Virgibacillus massiliensis Vm-5.</title>
        <authorList>
            <person name="Khelaifia S."/>
            <person name="Croce O."/>
            <person name="Lagier J.C."/>
            <person name="Raoult D."/>
        </authorList>
    </citation>
    <scope>NUCLEOTIDE SEQUENCE [LARGE SCALE GENOMIC DNA]</scope>
    <source>
        <strain evidence="6">Vm-5</strain>
    </source>
</reference>
<reference evidence="5 6" key="1">
    <citation type="submission" date="2014-03" db="EMBL/GenBank/DDBJ databases">
        <authorList>
            <person name="Urmite Genomes U."/>
        </authorList>
    </citation>
    <scope>NUCLEOTIDE SEQUENCE [LARGE SCALE GENOMIC DNA]</scope>
    <source>
        <strain evidence="5 6">Vm-5</strain>
    </source>
</reference>
<dbReference type="InterPro" id="IPR052362">
    <property type="entry name" value="HTH-GbsR_regulator"/>
</dbReference>
<dbReference type="STRING" id="1462526.BN990_04026"/>
<evidence type="ECO:0000313" key="5">
    <source>
        <dbReference type="EMBL" id="CDQ41652.1"/>
    </source>
</evidence>
<proteinExistence type="inferred from homology"/>
<accession>A0A024QHC8</accession>
<dbReference type="RefSeq" id="WP_021292443.1">
    <property type="nucleotide sequence ID" value="NZ_BNER01000005.1"/>
</dbReference>
<dbReference type="Gene3D" id="1.10.10.10">
    <property type="entry name" value="Winged helix-like DNA-binding domain superfamily/Winged helix DNA-binding domain"/>
    <property type="match status" value="1"/>
</dbReference>
<evidence type="ECO:0000256" key="1">
    <source>
        <dbReference type="ARBA" id="ARBA00023015"/>
    </source>
</evidence>
<dbReference type="InterPro" id="IPR036388">
    <property type="entry name" value="WH-like_DNA-bd_sf"/>
</dbReference>
<dbReference type="GO" id="GO:0003677">
    <property type="term" value="F:DNA binding"/>
    <property type="evidence" value="ECO:0007669"/>
    <property type="project" value="UniProtKB-UniRule"/>
</dbReference>
<keyword evidence="1 4" id="KW-0805">Transcription regulation</keyword>
<dbReference type="eggNOG" id="COG1510">
    <property type="taxonomic scope" value="Bacteria"/>
</dbReference>
<organism evidence="5 6">
    <name type="scientific">Virgibacillus massiliensis</name>
    <dbReference type="NCBI Taxonomy" id="1462526"/>
    <lineage>
        <taxon>Bacteria</taxon>
        <taxon>Bacillati</taxon>
        <taxon>Bacillota</taxon>
        <taxon>Bacilli</taxon>
        <taxon>Bacillales</taxon>
        <taxon>Bacillaceae</taxon>
        <taxon>Virgibacillus</taxon>
    </lineage>
</organism>
<protein>
    <recommendedName>
        <fullName evidence="4">HTH-type transcriptional regulator</fullName>
    </recommendedName>
</protein>
<evidence type="ECO:0000313" key="6">
    <source>
        <dbReference type="Proteomes" id="UP000028875"/>
    </source>
</evidence>
<evidence type="ECO:0000256" key="3">
    <source>
        <dbReference type="ARBA" id="ARBA00023163"/>
    </source>
</evidence>
<dbReference type="OrthoDB" id="9800374at2"/>
<dbReference type="NCBIfam" id="NF047500">
    <property type="entry name" value="choline_R_CudC"/>
    <property type="match status" value="1"/>
</dbReference>
<dbReference type="InterPro" id="IPR026282">
    <property type="entry name" value="MJ1563"/>
</dbReference>
<comment type="caution">
    <text evidence="5">The sequence shown here is derived from an EMBL/GenBank/DDBJ whole genome shotgun (WGS) entry which is preliminary data.</text>
</comment>
<keyword evidence="6" id="KW-1185">Reference proteome</keyword>